<dbReference type="Pfam" id="PF00475">
    <property type="entry name" value="IGPD"/>
    <property type="match status" value="1"/>
</dbReference>
<evidence type="ECO:0000313" key="9">
    <source>
        <dbReference type="Proteomes" id="UP000515480"/>
    </source>
</evidence>
<dbReference type="InterPro" id="IPR000807">
    <property type="entry name" value="ImidazoleglycerolP_deHydtase"/>
</dbReference>
<evidence type="ECO:0000256" key="2">
    <source>
        <dbReference type="ARBA" id="ARBA00016664"/>
    </source>
</evidence>
<comment type="pathway">
    <text evidence="1 6 7">Amino-acid biosynthesis; L-histidine biosynthesis; L-histidine from 5-phospho-alpha-D-ribose 1-diphosphate: step 6/9.</text>
</comment>
<dbReference type="EC" id="4.2.1.19" evidence="6 7"/>
<dbReference type="NCBIfam" id="NF002111">
    <property type="entry name" value="PRK00951.2-1"/>
    <property type="match status" value="1"/>
</dbReference>
<dbReference type="HAMAP" id="MF_00076">
    <property type="entry name" value="HisB"/>
    <property type="match status" value="1"/>
</dbReference>
<dbReference type="UniPathway" id="UPA00031">
    <property type="reaction ID" value="UER00011"/>
</dbReference>
<sequence>MSRRFAEIHRTTAETDVAVSIDLDGSGVSEIDTGLGFFDHMLTLFASHGQFDLNVKCDGDIEVDGHHSIEDIGITMGQAFHEAIGDKRGISRYGSFYLPMDETLVLAALDISGRPFLVYDPGDAPMAPMIGGYDTELTEEFLRAFAFHAGITLHVKILYGTNSHHKVEAVFKAVAHALRTAVGKDERLGDAIPSTKGVL</sequence>
<name>A0A7G7VIS9_9FIRM</name>
<protein>
    <recommendedName>
        <fullName evidence="2 6">Imidazoleglycerol-phosphate dehydratase</fullName>
        <shortName evidence="6">IGPD</shortName>
        <ecNumber evidence="6 7">4.2.1.19</ecNumber>
    </recommendedName>
</protein>
<dbReference type="GO" id="GO:0000105">
    <property type="term" value="P:L-histidine biosynthetic process"/>
    <property type="evidence" value="ECO:0007669"/>
    <property type="project" value="UniProtKB-UniRule"/>
</dbReference>
<keyword evidence="9" id="KW-1185">Reference proteome</keyword>
<reference evidence="8 9" key="1">
    <citation type="submission" date="2020-07" db="EMBL/GenBank/DDBJ databases">
        <title>Complete genome and description of Selenomonas timonensis sp. nov., a new bacterium isolated from a gingivitis subject.</title>
        <authorList>
            <person name="Antezack A."/>
        </authorList>
    </citation>
    <scope>NUCLEOTIDE SEQUENCE [LARGE SCALE GENOMIC DNA]</scope>
    <source>
        <strain evidence="8 9">Marseille-Q3039</strain>
    </source>
</reference>
<proteinExistence type="inferred from homology"/>
<dbReference type="GO" id="GO:0004424">
    <property type="term" value="F:imidazoleglycerol-phosphate dehydratase activity"/>
    <property type="evidence" value="ECO:0007669"/>
    <property type="project" value="UniProtKB-UniRule"/>
</dbReference>
<dbReference type="Proteomes" id="UP000515480">
    <property type="component" value="Chromosome"/>
</dbReference>
<dbReference type="PROSITE" id="PS00955">
    <property type="entry name" value="IGP_DEHYDRATASE_2"/>
    <property type="match status" value="1"/>
</dbReference>
<dbReference type="KEGG" id="stim:H1B31_09185"/>
<gene>
    <name evidence="6 8" type="primary">hisB</name>
    <name evidence="8" type="ORF">H1B31_09185</name>
</gene>
<evidence type="ECO:0000256" key="3">
    <source>
        <dbReference type="ARBA" id="ARBA00022605"/>
    </source>
</evidence>
<comment type="subcellular location">
    <subcellularLocation>
        <location evidence="6 7">Cytoplasm</location>
    </subcellularLocation>
</comment>
<dbReference type="InterPro" id="IPR020565">
    <property type="entry name" value="ImidazoleglycerP_deHydtase_CS"/>
</dbReference>
<evidence type="ECO:0000256" key="4">
    <source>
        <dbReference type="ARBA" id="ARBA00023102"/>
    </source>
</evidence>
<evidence type="ECO:0000313" key="8">
    <source>
        <dbReference type="EMBL" id="QNH54022.1"/>
    </source>
</evidence>
<evidence type="ECO:0000256" key="7">
    <source>
        <dbReference type="RuleBase" id="RU000599"/>
    </source>
</evidence>
<evidence type="ECO:0000256" key="6">
    <source>
        <dbReference type="HAMAP-Rule" id="MF_00076"/>
    </source>
</evidence>
<dbReference type="InterPro" id="IPR038494">
    <property type="entry name" value="IGPD_sf"/>
</dbReference>
<dbReference type="RefSeq" id="WP_185980091.1">
    <property type="nucleotide sequence ID" value="NZ_CP060204.1"/>
</dbReference>
<dbReference type="CDD" id="cd07914">
    <property type="entry name" value="IGPD"/>
    <property type="match status" value="1"/>
</dbReference>
<dbReference type="SUPFAM" id="SSF54211">
    <property type="entry name" value="Ribosomal protein S5 domain 2-like"/>
    <property type="match status" value="2"/>
</dbReference>
<dbReference type="PROSITE" id="PS00954">
    <property type="entry name" value="IGP_DEHYDRATASE_1"/>
    <property type="match status" value="1"/>
</dbReference>
<dbReference type="EMBL" id="CP060204">
    <property type="protein sequence ID" value="QNH54022.1"/>
    <property type="molecule type" value="Genomic_DNA"/>
</dbReference>
<dbReference type="NCBIfam" id="NF002114">
    <property type="entry name" value="PRK00951.2-4"/>
    <property type="match status" value="1"/>
</dbReference>
<evidence type="ECO:0000256" key="1">
    <source>
        <dbReference type="ARBA" id="ARBA00005047"/>
    </source>
</evidence>
<comment type="similarity">
    <text evidence="6 7">Belongs to the imidazoleglycerol-phosphate dehydratase family.</text>
</comment>
<accession>A0A7G7VIS9</accession>
<dbReference type="Gene3D" id="3.30.230.40">
    <property type="entry name" value="Imidazole glycerol phosphate dehydratase, domain 1"/>
    <property type="match status" value="2"/>
</dbReference>
<dbReference type="FunFam" id="3.30.230.40:FF:000003">
    <property type="entry name" value="Imidazoleglycerol-phosphate dehydratase HisB"/>
    <property type="match status" value="1"/>
</dbReference>
<comment type="catalytic activity">
    <reaction evidence="6 7">
        <text>D-erythro-1-(imidazol-4-yl)glycerol 3-phosphate = 3-(imidazol-4-yl)-2-oxopropyl phosphate + H2O</text>
        <dbReference type="Rhea" id="RHEA:11040"/>
        <dbReference type="ChEBI" id="CHEBI:15377"/>
        <dbReference type="ChEBI" id="CHEBI:57766"/>
        <dbReference type="ChEBI" id="CHEBI:58278"/>
        <dbReference type="EC" id="4.2.1.19"/>
    </reaction>
</comment>
<dbReference type="PANTHER" id="PTHR23133:SF2">
    <property type="entry name" value="IMIDAZOLEGLYCEROL-PHOSPHATE DEHYDRATASE"/>
    <property type="match status" value="1"/>
</dbReference>
<keyword evidence="5 6" id="KW-0456">Lyase</keyword>
<keyword evidence="6" id="KW-0963">Cytoplasm</keyword>
<evidence type="ECO:0000256" key="5">
    <source>
        <dbReference type="ARBA" id="ARBA00023239"/>
    </source>
</evidence>
<dbReference type="PANTHER" id="PTHR23133">
    <property type="entry name" value="IMIDAZOLEGLYCEROL-PHOSPHATE DEHYDRATASE HIS7"/>
    <property type="match status" value="1"/>
</dbReference>
<dbReference type="InterPro" id="IPR020568">
    <property type="entry name" value="Ribosomal_Su5_D2-typ_SF"/>
</dbReference>
<keyword evidence="4 6" id="KW-0368">Histidine biosynthesis</keyword>
<keyword evidence="3 6" id="KW-0028">Amino-acid biosynthesis</keyword>
<dbReference type="AlphaFoldDB" id="A0A7G7VIS9"/>
<organism evidence="8 9">
    <name type="scientific">Selenomonas timonae</name>
    <dbReference type="NCBI Taxonomy" id="2754044"/>
    <lineage>
        <taxon>Bacteria</taxon>
        <taxon>Bacillati</taxon>
        <taxon>Bacillota</taxon>
        <taxon>Negativicutes</taxon>
        <taxon>Selenomonadales</taxon>
        <taxon>Selenomonadaceae</taxon>
        <taxon>Selenomonas</taxon>
    </lineage>
</organism>
<dbReference type="FunFam" id="3.30.230.40:FF:000001">
    <property type="entry name" value="Imidazoleglycerol-phosphate dehydratase HisB"/>
    <property type="match status" value="1"/>
</dbReference>
<dbReference type="GO" id="GO:0005737">
    <property type="term" value="C:cytoplasm"/>
    <property type="evidence" value="ECO:0007669"/>
    <property type="project" value="UniProtKB-SubCell"/>
</dbReference>